<protein>
    <submittedName>
        <fullName evidence="2">Uncharacterized protein</fullName>
    </submittedName>
</protein>
<feature type="compositionally biased region" description="Basic and acidic residues" evidence="1">
    <location>
        <begin position="10"/>
        <end position="34"/>
    </location>
</feature>
<name>A0A501Q370_9FLAO</name>
<evidence type="ECO:0000256" key="1">
    <source>
        <dbReference type="SAM" id="MobiDB-lite"/>
    </source>
</evidence>
<keyword evidence="3" id="KW-1185">Reference proteome</keyword>
<organism evidence="2 3">
    <name type="scientific">Flavobacterium microcysteis</name>
    <dbReference type="NCBI Taxonomy" id="2596891"/>
    <lineage>
        <taxon>Bacteria</taxon>
        <taxon>Pseudomonadati</taxon>
        <taxon>Bacteroidota</taxon>
        <taxon>Flavobacteriia</taxon>
        <taxon>Flavobacteriales</taxon>
        <taxon>Flavobacteriaceae</taxon>
        <taxon>Flavobacterium</taxon>
    </lineage>
</organism>
<dbReference type="Gene3D" id="1.10.287.540">
    <property type="entry name" value="Helix hairpin bin"/>
    <property type="match status" value="1"/>
</dbReference>
<comment type="caution">
    <text evidence="2">The sequence shown here is derived from an EMBL/GenBank/DDBJ whole genome shotgun (WGS) entry which is preliminary data.</text>
</comment>
<reference evidence="2 3" key="1">
    <citation type="submission" date="2019-06" db="EMBL/GenBank/DDBJ databases">
        <title>Flavobacterium sp. MaA-Y11 from geoumgang.</title>
        <authorList>
            <person name="Jeong S."/>
        </authorList>
    </citation>
    <scope>NUCLEOTIDE SEQUENCE [LARGE SCALE GENOMIC DNA]</scope>
    <source>
        <strain evidence="2 3">MaA-Y11</strain>
    </source>
</reference>
<proteinExistence type="predicted"/>
<dbReference type="Proteomes" id="UP000319175">
    <property type="component" value="Unassembled WGS sequence"/>
</dbReference>
<gene>
    <name evidence="2" type="ORF">FJA49_13745</name>
</gene>
<sequence>MPRYRRIRNQKSEIRNQKSEIRNQKSEIRNQKSEIRNQKSEINYPLNTINYKLLDEINFTTRNQILFRFADWLFGDCNFSVAQRTFPLGF</sequence>
<accession>A0A501Q370</accession>
<dbReference type="AlphaFoldDB" id="A0A501Q370"/>
<dbReference type="EMBL" id="VFJE01000055">
    <property type="protein sequence ID" value="TPD67330.1"/>
    <property type="molecule type" value="Genomic_DNA"/>
</dbReference>
<evidence type="ECO:0000313" key="2">
    <source>
        <dbReference type="EMBL" id="TPD67330.1"/>
    </source>
</evidence>
<feature type="region of interest" description="Disordered" evidence="1">
    <location>
        <begin position="1"/>
        <end position="34"/>
    </location>
</feature>
<evidence type="ECO:0000313" key="3">
    <source>
        <dbReference type="Proteomes" id="UP000319175"/>
    </source>
</evidence>